<dbReference type="GO" id="GO:0003824">
    <property type="term" value="F:catalytic activity"/>
    <property type="evidence" value="ECO:0007669"/>
    <property type="project" value="InterPro"/>
</dbReference>
<evidence type="ECO:0000259" key="2">
    <source>
        <dbReference type="Pfam" id="PF03328"/>
    </source>
</evidence>
<dbReference type="InterPro" id="IPR015813">
    <property type="entry name" value="Pyrv/PenolPyrv_kinase-like_dom"/>
</dbReference>
<dbReference type="GO" id="GO:0046872">
    <property type="term" value="F:metal ion binding"/>
    <property type="evidence" value="ECO:0007669"/>
    <property type="project" value="UniProtKB-KW"/>
</dbReference>
<dbReference type="Pfam" id="PF03328">
    <property type="entry name" value="HpcH_HpaI"/>
    <property type="match status" value="1"/>
</dbReference>
<dbReference type="InterPro" id="IPR005000">
    <property type="entry name" value="Aldolase/citrate-lyase_domain"/>
</dbReference>
<accession>X1DLL9</accession>
<name>X1DLL9_9ZZZZ</name>
<keyword evidence="1" id="KW-0479">Metal-binding</keyword>
<proteinExistence type="predicted"/>
<gene>
    <name evidence="3" type="ORF">S01H4_49173</name>
</gene>
<reference evidence="3" key="1">
    <citation type="journal article" date="2014" name="Front. Microbiol.">
        <title>High frequency of phylogenetically diverse reductive dehalogenase-homologous genes in deep subseafloor sedimentary metagenomes.</title>
        <authorList>
            <person name="Kawai M."/>
            <person name="Futagami T."/>
            <person name="Toyoda A."/>
            <person name="Takaki Y."/>
            <person name="Nishi S."/>
            <person name="Hori S."/>
            <person name="Arai W."/>
            <person name="Tsubouchi T."/>
            <person name="Morono Y."/>
            <person name="Uchiyama I."/>
            <person name="Ito T."/>
            <person name="Fujiyama A."/>
            <person name="Inagaki F."/>
            <person name="Takami H."/>
        </authorList>
    </citation>
    <scope>NUCLEOTIDE SEQUENCE</scope>
    <source>
        <strain evidence="3">Expedition CK06-06</strain>
    </source>
</reference>
<feature type="domain" description="HpcH/HpaI aldolase/citrate lyase" evidence="2">
    <location>
        <begin position="68"/>
        <end position="174"/>
    </location>
</feature>
<protein>
    <recommendedName>
        <fullName evidence="2">HpcH/HpaI aldolase/citrate lyase domain-containing protein</fullName>
    </recommendedName>
</protein>
<dbReference type="AlphaFoldDB" id="X1DLL9"/>
<dbReference type="EMBL" id="BART01027788">
    <property type="protein sequence ID" value="GAG97311.1"/>
    <property type="molecule type" value="Genomic_DNA"/>
</dbReference>
<organism evidence="3">
    <name type="scientific">marine sediment metagenome</name>
    <dbReference type="NCBI Taxonomy" id="412755"/>
    <lineage>
        <taxon>unclassified sequences</taxon>
        <taxon>metagenomes</taxon>
        <taxon>ecological metagenomes</taxon>
    </lineage>
</organism>
<dbReference type="Gene3D" id="3.20.20.60">
    <property type="entry name" value="Phosphoenolpyruvate-binding domains"/>
    <property type="match status" value="1"/>
</dbReference>
<feature type="non-terminal residue" evidence="3">
    <location>
        <position position="196"/>
    </location>
</feature>
<sequence length="196" mass="22020">MNSLEYQMVDIARELKEKHAAISVKAEFEAEGTRLEELLRLKEICMVAGVGLTLKIGGCESIRDMFEARTVGVNCLVAPMVESPYALRKYLQAVNKVFTSQERQNIEILCNIETVTASNNLEEMLEISENSTLQGIVIERVDLCFSLRLDDQSINNKEINQLVLEIIKKAKKRKLLCVVGGGISAHSLPFFPEYPK</sequence>
<comment type="caution">
    <text evidence="3">The sequence shown here is derived from an EMBL/GenBank/DDBJ whole genome shotgun (WGS) entry which is preliminary data.</text>
</comment>
<evidence type="ECO:0000313" key="3">
    <source>
        <dbReference type="EMBL" id="GAG97311.1"/>
    </source>
</evidence>
<dbReference type="SUPFAM" id="SSF51621">
    <property type="entry name" value="Phosphoenolpyruvate/pyruvate domain"/>
    <property type="match status" value="1"/>
</dbReference>
<evidence type="ECO:0000256" key="1">
    <source>
        <dbReference type="ARBA" id="ARBA00022723"/>
    </source>
</evidence>
<dbReference type="InterPro" id="IPR040442">
    <property type="entry name" value="Pyrv_kinase-like_dom_sf"/>
</dbReference>